<dbReference type="InterPro" id="IPR002514">
    <property type="entry name" value="Transposase_8"/>
</dbReference>
<sequence>MVVAGITRRRFDPEFQAGAVRIVKETGKPVAQIARDLGVNEYTLYNWVQMDRHATGQVGRDGDGGGKLKESEQEELARLRREKAELVRQHAKDRAAWEKERAVLEDERDDAPMLVKPQRTRYPQVRVLR</sequence>
<gene>
    <name evidence="2" type="ORF">GCM10009733_010450</name>
</gene>
<dbReference type="Proteomes" id="UP001500064">
    <property type="component" value="Unassembled WGS sequence"/>
</dbReference>
<dbReference type="SUPFAM" id="SSF46689">
    <property type="entry name" value="Homeodomain-like"/>
    <property type="match status" value="1"/>
</dbReference>
<evidence type="ECO:0000256" key="1">
    <source>
        <dbReference type="SAM" id="MobiDB-lite"/>
    </source>
</evidence>
<feature type="region of interest" description="Disordered" evidence="1">
    <location>
        <begin position="106"/>
        <end position="129"/>
    </location>
</feature>
<reference evidence="2 3" key="1">
    <citation type="journal article" date="2019" name="Int. J. Syst. Evol. Microbiol.">
        <title>The Global Catalogue of Microorganisms (GCM) 10K type strain sequencing project: providing services to taxonomists for standard genome sequencing and annotation.</title>
        <authorList>
            <consortium name="The Broad Institute Genomics Platform"/>
            <consortium name="The Broad Institute Genome Sequencing Center for Infectious Disease"/>
            <person name="Wu L."/>
            <person name="Ma J."/>
        </authorList>
    </citation>
    <scope>NUCLEOTIDE SEQUENCE [LARGE SCALE GENOMIC DNA]</scope>
    <source>
        <strain evidence="2 3">JCM 13929</strain>
    </source>
</reference>
<organism evidence="2 3">
    <name type="scientific">Nonomuraea maheshkhaliensis</name>
    <dbReference type="NCBI Taxonomy" id="419590"/>
    <lineage>
        <taxon>Bacteria</taxon>
        <taxon>Bacillati</taxon>
        <taxon>Actinomycetota</taxon>
        <taxon>Actinomycetes</taxon>
        <taxon>Streptosporangiales</taxon>
        <taxon>Streptosporangiaceae</taxon>
        <taxon>Nonomuraea</taxon>
    </lineage>
</organism>
<evidence type="ECO:0008006" key="4">
    <source>
        <dbReference type="Google" id="ProtNLM"/>
    </source>
</evidence>
<protein>
    <recommendedName>
        <fullName evidence="4">Transposase</fullName>
    </recommendedName>
</protein>
<feature type="region of interest" description="Disordered" evidence="1">
    <location>
        <begin position="56"/>
        <end position="75"/>
    </location>
</feature>
<dbReference type="Pfam" id="PF01527">
    <property type="entry name" value="HTH_Tnp_1"/>
    <property type="match status" value="1"/>
</dbReference>
<comment type="caution">
    <text evidence="2">The sequence shown here is derived from an EMBL/GenBank/DDBJ whole genome shotgun (WGS) entry which is preliminary data.</text>
</comment>
<dbReference type="EMBL" id="BAAAMU010000005">
    <property type="protein sequence ID" value="GAA1616068.1"/>
    <property type="molecule type" value="Genomic_DNA"/>
</dbReference>
<keyword evidence="3" id="KW-1185">Reference proteome</keyword>
<proteinExistence type="predicted"/>
<dbReference type="InterPro" id="IPR009057">
    <property type="entry name" value="Homeodomain-like_sf"/>
</dbReference>
<evidence type="ECO:0000313" key="3">
    <source>
        <dbReference type="Proteomes" id="UP001500064"/>
    </source>
</evidence>
<dbReference type="Gene3D" id="1.10.10.60">
    <property type="entry name" value="Homeodomain-like"/>
    <property type="match status" value="1"/>
</dbReference>
<evidence type="ECO:0000313" key="2">
    <source>
        <dbReference type="EMBL" id="GAA1616068.1"/>
    </source>
</evidence>
<name>A0ABN2EVJ7_9ACTN</name>
<accession>A0ABN2EVJ7</accession>